<name>A0A927MXZ0_9ACTN</name>
<reference evidence="3" key="1">
    <citation type="submission" date="2020-10" db="EMBL/GenBank/DDBJ databases">
        <title>Sequencing the genomes of 1000 actinobacteria strains.</title>
        <authorList>
            <person name="Klenk H.-P."/>
        </authorList>
    </citation>
    <scope>NUCLEOTIDE SEQUENCE</scope>
    <source>
        <strain evidence="3">DSM 45354</strain>
    </source>
</reference>
<evidence type="ECO:0000313" key="3">
    <source>
        <dbReference type="EMBL" id="MBE1605245.1"/>
    </source>
</evidence>
<dbReference type="RefSeq" id="WP_192749615.1">
    <property type="nucleotide sequence ID" value="NZ_BAABJL010000133.1"/>
</dbReference>
<organism evidence="3 4">
    <name type="scientific">Actinopolymorpha pittospori</name>
    <dbReference type="NCBI Taxonomy" id="648752"/>
    <lineage>
        <taxon>Bacteria</taxon>
        <taxon>Bacillati</taxon>
        <taxon>Actinomycetota</taxon>
        <taxon>Actinomycetes</taxon>
        <taxon>Propionibacteriales</taxon>
        <taxon>Actinopolymorphaceae</taxon>
        <taxon>Actinopolymorpha</taxon>
    </lineage>
</organism>
<keyword evidence="4" id="KW-1185">Reference proteome</keyword>
<evidence type="ECO:0000256" key="1">
    <source>
        <dbReference type="SAM" id="MobiDB-lite"/>
    </source>
</evidence>
<sequence length="94" mass="9678">MLVDVVIPVAVFYVLSNAFHMSAIAAGLISGVVPAIRTIVTIVTKRTVDVLGLVMLTLFVVGGVVSVSKATRGSSTRRTAGSPACSACGSWRPC</sequence>
<accession>A0A927MXZ0</accession>
<dbReference type="AlphaFoldDB" id="A0A927MXZ0"/>
<gene>
    <name evidence="3" type="ORF">HEB94_002093</name>
</gene>
<protein>
    <submittedName>
        <fullName evidence="3">Intracellular septation protein A</fullName>
    </submittedName>
</protein>
<evidence type="ECO:0000313" key="4">
    <source>
        <dbReference type="Proteomes" id="UP000638648"/>
    </source>
</evidence>
<feature type="transmembrane region" description="Helical" evidence="2">
    <location>
        <begin position="48"/>
        <end position="68"/>
    </location>
</feature>
<evidence type="ECO:0000256" key="2">
    <source>
        <dbReference type="SAM" id="Phobius"/>
    </source>
</evidence>
<keyword evidence="2" id="KW-0472">Membrane</keyword>
<feature type="region of interest" description="Disordered" evidence="1">
    <location>
        <begin position="74"/>
        <end position="94"/>
    </location>
</feature>
<keyword evidence="2" id="KW-0812">Transmembrane</keyword>
<keyword evidence="2" id="KW-1133">Transmembrane helix</keyword>
<feature type="transmembrane region" description="Helical" evidence="2">
    <location>
        <begin position="12"/>
        <end position="36"/>
    </location>
</feature>
<dbReference type="Proteomes" id="UP000638648">
    <property type="component" value="Unassembled WGS sequence"/>
</dbReference>
<comment type="caution">
    <text evidence="3">The sequence shown here is derived from an EMBL/GenBank/DDBJ whole genome shotgun (WGS) entry which is preliminary data.</text>
</comment>
<dbReference type="EMBL" id="JADBEM010000001">
    <property type="protein sequence ID" value="MBE1605245.1"/>
    <property type="molecule type" value="Genomic_DNA"/>
</dbReference>
<proteinExistence type="predicted"/>